<dbReference type="EMBL" id="JAOQNS010000011">
    <property type="protein sequence ID" value="MCW2309240.1"/>
    <property type="molecule type" value="Genomic_DNA"/>
</dbReference>
<reference evidence="3" key="1">
    <citation type="submission" date="2023-07" db="EMBL/GenBank/DDBJ databases">
        <title>Genome sequencing of Purple Non-Sulfur Bacteria from various extreme environments.</title>
        <authorList>
            <person name="Mayer M."/>
        </authorList>
    </citation>
    <scope>NUCLEOTIDE SEQUENCE [LARGE SCALE GENOMIC DNA]</scope>
    <source>
        <strain evidence="3">DSM 17935</strain>
    </source>
</reference>
<evidence type="ECO:0000256" key="1">
    <source>
        <dbReference type="SAM" id="SignalP"/>
    </source>
</evidence>
<sequence>MFIHRIAAGSAAVLGLAVTATVALAGDLSAGPIPTISKGDRLVVKERLAAADEAGVRPVFLTVESRYPDKQMSVLERIADVNVAVR</sequence>
<evidence type="ECO:0000313" key="3">
    <source>
        <dbReference type="Proteomes" id="UP001209755"/>
    </source>
</evidence>
<organism evidence="2 3">
    <name type="scientific">Rhodobium gokarnense</name>
    <dbReference type="NCBI Taxonomy" id="364296"/>
    <lineage>
        <taxon>Bacteria</taxon>
        <taxon>Pseudomonadati</taxon>
        <taxon>Pseudomonadota</taxon>
        <taxon>Alphaproteobacteria</taxon>
        <taxon>Hyphomicrobiales</taxon>
        <taxon>Rhodobiaceae</taxon>
        <taxon>Rhodobium</taxon>
    </lineage>
</organism>
<gene>
    <name evidence="2" type="ORF">M2319_003591</name>
</gene>
<keyword evidence="1" id="KW-0732">Signal</keyword>
<name>A0ABT3HFR1_9HYPH</name>
<keyword evidence="3" id="KW-1185">Reference proteome</keyword>
<evidence type="ECO:0000313" key="2">
    <source>
        <dbReference type="EMBL" id="MCW2309240.1"/>
    </source>
</evidence>
<feature type="chain" id="PRO_5047097541" evidence="1">
    <location>
        <begin position="26"/>
        <end position="86"/>
    </location>
</feature>
<protein>
    <submittedName>
        <fullName evidence="2">Uncharacterized protein</fullName>
    </submittedName>
</protein>
<feature type="signal peptide" evidence="1">
    <location>
        <begin position="1"/>
        <end position="25"/>
    </location>
</feature>
<comment type="caution">
    <text evidence="2">The sequence shown here is derived from an EMBL/GenBank/DDBJ whole genome shotgun (WGS) entry which is preliminary data.</text>
</comment>
<proteinExistence type="predicted"/>
<accession>A0ABT3HFR1</accession>
<dbReference type="Proteomes" id="UP001209755">
    <property type="component" value="Unassembled WGS sequence"/>
</dbReference>
<dbReference type="RefSeq" id="WP_264602826.1">
    <property type="nucleotide sequence ID" value="NZ_JAOQNS010000011.1"/>
</dbReference>